<proteinExistence type="predicted"/>
<sequence>MILRRLPRLCRTITTEAHVSSSSSLLPIVISRDAHSAPSISDPSTGRSISLAHPRDPVVQSERIPHRTSAPASSDEPITLDPPAAEETPASPELPLSTSGVPSTRLDSSSNASYANPPFHTHAFFTALEKTFATPTARSLMRATRALLVDRVGRVRREGLTVKDLDNQAYLFRAALAELRAEITMSTNNDSAAMRTATSALRREVDRLDIKMKEDIATLKHEIQMELDSRKNEAKSEFKQQDIAIEELLNKAVVNISDLRTDVEEIKWDNMRRAVVTLSGFLVVIVISMELRPRPSSTPAPPIITHTRPLSAEDVKQPQPEGLNDWVT</sequence>
<reference evidence="9" key="1">
    <citation type="submission" date="2023-03" db="EMBL/GenBank/DDBJ databases">
        <title>Massive genome expansion in bonnet fungi (Mycena s.s.) driven by repeated elements and novel gene families across ecological guilds.</title>
        <authorList>
            <consortium name="Lawrence Berkeley National Laboratory"/>
            <person name="Harder C.B."/>
            <person name="Miyauchi S."/>
            <person name="Viragh M."/>
            <person name="Kuo A."/>
            <person name="Thoen E."/>
            <person name="Andreopoulos B."/>
            <person name="Lu D."/>
            <person name="Skrede I."/>
            <person name="Drula E."/>
            <person name="Henrissat B."/>
            <person name="Morin E."/>
            <person name="Kohler A."/>
            <person name="Barry K."/>
            <person name="LaButti K."/>
            <person name="Morin E."/>
            <person name="Salamov A."/>
            <person name="Lipzen A."/>
            <person name="Mereny Z."/>
            <person name="Hegedus B."/>
            <person name="Baldrian P."/>
            <person name="Stursova M."/>
            <person name="Weitz H."/>
            <person name="Taylor A."/>
            <person name="Grigoriev I.V."/>
            <person name="Nagy L.G."/>
            <person name="Martin F."/>
            <person name="Kauserud H."/>
        </authorList>
    </citation>
    <scope>NUCLEOTIDE SEQUENCE</scope>
    <source>
        <strain evidence="9">CBHHK200</strain>
    </source>
</reference>
<dbReference type="Proteomes" id="UP001218188">
    <property type="component" value="Unassembled WGS sequence"/>
</dbReference>
<dbReference type="Pfam" id="PF07798">
    <property type="entry name" value="CCDC90-like"/>
    <property type="match status" value="1"/>
</dbReference>
<keyword evidence="3" id="KW-0812">Transmembrane</keyword>
<evidence type="ECO:0000256" key="8">
    <source>
        <dbReference type="SAM" id="MobiDB-lite"/>
    </source>
</evidence>
<evidence type="ECO:0000256" key="4">
    <source>
        <dbReference type="ARBA" id="ARBA00022989"/>
    </source>
</evidence>
<evidence type="ECO:0000256" key="5">
    <source>
        <dbReference type="ARBA" id="ARBA00023054"/>
    </source>
</evidence>
<comment type="subcellular location">
    <subcellularLocation>
        <location evidence="2">Membrane</location>
    </subcellularLocation>
    <subcellularLocation>
        <location evidence="1">Mitochondrion</location>
    </subcellularLocation>
</comment>
<gene>
    <name evidence="9" type="ORF">C8F04DRAFT_936550</name>
</gene>
<evidence type="ECO:0000256" key="2">
    <source>
        <dbReference type="ARBA" id="ARBA00004370"/>
    </source>
</evidence>
<evidence type="ECO:0000256" key="6">
    <source>
        <dbReference type="ARBA" id="ARBA00023128"/>
    </source>
</evidence>
<dbReference type="GO" id="GO:0016020">
    <property type="term" value="C:membrane"/>
    <property type="evidence" value="ECO:0007669"/>
    <property type="project" value="UniProtKB-SubCell"/>
</dbReference>
<keyword evidence="4" id="KW-1133">Transmembrane helix</keyword>
<protein>
    <recommendedName>
        <fullName evidence="11">Mitochondrial protein</fullName>
    </recommendedName>
</protein>
<evidence type="ECO:0008006" key="11">
    <source>
        <dbReference type="Google" id="ProtNLM"/>
    </source>
</evidence>
<dbReference type="PANTHER" id="PTHR14360:SF12">
    <property type="entry name" value="MOZ PROTEIN REPRESENTS A CHROMATIN-ASSOCIATED ACETYLTRANSFERASE"/>
    <property type="match status" value="1"/>
</dbReference>
<dbReference type="AlphaFoldDB" id="A0AAD6TLB5"/>
<dbReference type="EMBL" id="JARJCM010000001">
    <property type="protein sequence ID" value="KAJ7047441.1"/>
    <property type="molecule type" value="Genomic_DNA"/>
</dbReference>
<dbReference type="GO" id="GO:0005739">
    <property type="term" value="C:mitochondrion"/>
    <property type="evidence" value="ECO:0007669"/>
    <property type="project" value="UniProtKB-SubCell"/>
</dbReference>
<feature type="compositionally biased region" description="Polar residues" evidence="8">
    <location>
        <begin position="98"/>
        <end position="113"/>
    </location>
</feature>
<accession>A0AAD6TLB5</accession>
<feature type="region of interest" description="Disordered" evidence="8">
    <location>
        <begin position="35"/>
        <end position="113"/>
    </location>
</feature>
<evidence type="ECO:0000256" key="3">
    <source>
        <dbReference type="ARBA" id="ARBA00022692"/>
    </source>
</evidence>
<comment type="caution">
    <text evidence="9">The sequence shown here is derived from an EMBL/GenBank/DDBJ whole genome shotgun (WGS) entry which is preliminary data.</text>
</comment>
<keyword evidence="5" id="KW-0175">Coiled coil</keyword>
<evidence type="ECO:0000313" key="9">
    <source>
        <dbReference type="EMBL" id="KAJ7047441.1"/>
    </source>
</evidence>
<feature type="compositionally biased region" description="Low complexity" evidence="8">
    <location>
        <begin position="82"/>
        <end position="97"/>
    </location>
</feature>
<keyword evidence="10" id="KW-1185">Reference proteome</keyword>
<evidence type="ECO:0000256" key="7">
    <source>
        <dbReference type="ARBA" id="ARBA00023136"/>
    </source>
</evidence>
<keyword evidence="6" id="KW-0496">Mitochondrion</keyword>
<evidence type="ECO:0000256" key="1">
    <source>
        <dbReference type="ARBA" id="ARBA00004173"/>
    </source>
</evidence>
<organism evidence="9 10">
    <name type="scientific">Mycena alexandri</name>
    <dbReference type="NCBI Taxonomy" id="1745969"/>
    <lineage>
        <taxon>Eukaryota</taxon>
        <taxon>Fungi</taxon>
        <taxon>Dikarya</taxon>
        <taxon>Basidiomycota</taxon>
        <taxon>Agaricomycotina</taxon>
        <taxon>Agaricomycetes</taxon>
        <taxon>Agaricomycetidae</taxon>
        <taxon>Agaricales</taxon>
        <taxon>Marasmiineae</taxon>
        <taxon>Mycenaceae</taxon>
        <taxon>Mycena</taxon>
    </lineage>
</organism>
<keyword evidence="7" id="KW-0472">Membrane</keyword>
<name>A0AAD6TLB5_9AGAR</name>
<feature type="compositionally biased region" description="Polar residues" evidence="8">
    <location>
        <begin position="38"/>
        <end position="48"/>
    </location>
</feature>
<feature type="region of interest" description="Disordered" evidence="8">
    <location>
        <begin position="294"/>
        <end position="328"/>
    </location>
</feature>
<dbReference type="InterPro" id="IPR024461">
    <property type="entry name" value="CCDC90-like"/>
</dbReference>
<evidence type="ECO:0000313" key="10">
    <source>
        <dbReference type="Proteomes" id="UP001218188"/>
    </source>
</evidence>
<dbReference type="PANTHER" id="PTHR14360">
    <property type="entry name" value="PROTEIN FMP32, MITOCHONDRIAL"/>
    <property type="match status" value="1"/>
</dbReference>